<evidence type="ECO:0000313" key="2">
    <source>
        <dbReference type="EMBL" id="MDY7220172.1"/>
    </source>
</evidence>
<evidence type="ECO:0000313" key="3">
    <source>
        <dbReference type="Proteomes" id="UP001294570"/>
    </source>
</evidence>
<dbReference type="Proteomes" id="UP001294570">
    <property type="component" value="Unassembled WGS sequence"/>
</dbReference>
<feature type="transmembrane region" description="Helical" evidence="1">
    <location>
        <begin position="165"/>
        <end position="191"/>
    </location>
</feature>
<dbReference type="RefSeq" id="WP_321554255.1">
    <property type="nucleotide sequence ID" value="NZ_JAXIVU010000020.1"/>
</dbReference>
<keyword evidence="1" id="KW-0812">Transmembrane</keyword>
<feature type="transmembrane region" description="Helical" evidence="1">
    <location>
        <begin position="113"/>
        <end position="130"/>
    </location>
</feature>
<feature type="transmembrane region" description="Helical" evidence="1">
    <location>
        <begin position="18"/>
        <end position="37"/>
    </location>
</feature>
<feature type="transmembrane region" description="Helical" evidence="1">
    <location>
        <begin position="139"/>
        <end position="159"/>
    </location>
</feature>
<reference evidence="2 3" key="1">
    <citation type="submission" date="2023-12" db="EMBL/GenBank/DDBJ databases">
        <title>Denitrificimonas halotolerans sp. nov.,a novel species isolated from landfill leachate.</title>
        <authorList>
            <person name="Wang S."/>
        </authorList>
    </citation>
    <scope>NUCLEOTIDE SEQUENCE [LARGE SCALE GENOMIC DNA]</scope>
    <source>
        <strain evidence="2 3">JX-1</strain>
    </source>
</reference>
<accession>A0ABU5GUI9</accession>
<name>A0ABU5GUI9_9GAMM</name>
<feature type="transmembrane region" description="Helical" evidence="1">
    <location>
        <begin position="273"/>
        <end position="299"/>
    </location>
</feature>
<evidence type="ECO:0008006" key="4">
    <source>
        <dbReference type="Google" id="ProtNLM"/>
    </source>
</evidence>
<feature type="transmembrane region" description="Helical" evidence="1">
    <location>
        <begin position="368"/>
        <end position="385"/>
    </location>
</feature>
<keyword evidence="1" id="KW-0472">Membrane</keyword>
<sequence length="489" mass="55700">MNTVVEQGLKYFKEPVRLAFLGSVILSLIAFLGFVTIGKDGAFYIDIAQSVSRDGLHIAFERFNWPWYSILISLIHSLTSLDHELIAMVLSVLFMAGACSCVVATVKNKTPEAAYWAVLLVLSIPVFNGFRESIIRDTGFWFFVLLTVWAVSTSIHIGFIRGFAIQLFILAAALFRLEAVFIIPAVFVYLLVDGRVISIKDRFLNVFSVTYIFSLIAFIGIVYILIKGGLSQERIDYYFNLVNPYKVYQTLLLKSDQFAKASLLKWSYSDAGMILFFGFLFTLIIRLLEYAGVFSLFLLSGAGRRSFLVSASNYKINSISMFFYFIVLLTFFIQVGFINSRYSSMFVWLAVPMMSITLYELNKGFPKLTKAFVIVSILFMFANVISTSVKKTHYLEAAEWIMEHTNVEDTIYYEDSRIAYYAGRGYPEMPDVNQVLEGEVERARFKYFVIEASVKDQELLSKAATLNLHLLSEKTNGKKTLYIFKNHSQ</sequence>
<keyword evidence="3" id="KW-1185">Reference proteome</keyword>
<proteinExistence type="predicted"/>
<evidence type="ECO:0000256" key="1">
    <source>
        <dbReference type="SAM" id="Phobius"/>
    </source>
</evidence>
<keyword evidence="1" id="KW-1133">Transmembrane helix</keyword>
<organism evidence="2 3">
    <name type="scientific">Denitrificimonas halotolerans</name>
    <dbReference type="NCBI Taxonomy" id="3098930"/>
    <lineage>
        <taxon>Bacteria</taxon>
        <taxon>Pseudomonadati</taxon>
        <taxon>Pseudomonadota</taxon>
        <taxon>Gammaproteobacteria</taxon>
        <taxon>Pseudomonadales</taxon>
        <taxon>Pseudomonadaceae</taxon>
        <taxon>Denitrificimonas</taxon>
    </lineage>
</organism>
<feature type="transmembrane region" description="Helical" evidence="1">
    <location>
        <begin position="85"/>
        <end position="107"/>
    </location>
</feature>
<comment type="caution">
    <text evidence="2">The sequence shown here is derived from an EMBL/GenBank/DDBJ whole genome shotgun (WGS) entry which is preliminary data.</text>
</comment>
<dbReference type="EMBL" id="JAXIVU010000020">
    <property type="protein sequence ID" value="MDY7220172.1"/>
    <property type="molecule type" value="Genomic_DNA"/>
</dbReference>
<feature type="transmembrane region" description="Helical" evidence="1">
    <location>
        <begin position="319"/>
        <end position="339"/>
    </location>
</feature>
<protein>
    <recommendedName>
        <fullName evidence="4">Glycosyltransferase RgtA/B/C/D-like domain-containing protein</fullName>
    </recommendedName>
</protein>
<feature type="transmembrane region" description="Helical" evidence="1">
    <location>
        <begin position="203"/>
        <end position="226"/>
    </location>
</feature>
<gene>
    <name evidence="2" type="ORF">TOI97_11420</name>
</gene>